<dbReference type="InterPro" id="IPR045865">
    <property type="entry name" value="ACT-like_dom_sf"/>
</dbReference>
<keyword evidence="7" id="KW-0503">Monooxygenase</keyword>
<dbReference type="Gene3D" id="1.10.800.10">
    <property type="entry name" value="Aromatic amino acid hydroxylase"/>
    <property type="match status" value="1"/>
</dbReference>
<comment type="cofactor">
    <cofactor evidence="1 9">
        <name>Fe(2+)</name>
        <dbReference type="ChEBI" id="CHEBI:29033"/>
    </cofactor>
</comment>
<dbReference type="PROSITE" id="PS51410">
    <property type="entry name" value="BH4_AAA_HYDROXYL_2"/>
    <property type="match status" value="1"/>
</dbReference>
<feature type="domain" description="Biopterin-dependent aromatic amino acid hydroxylase family profile" evidence="10">
    <location>
        <begin position="58"/>
        <end position="403"/>
    </location>
</feature>
<dbReference type="FunFam" id="1.10.800.10:FF:000004">
    <property type="entry name" value="Tyrosine 3-monooxygenase"/>
    <property type="match status" value="1"/>
</dbReference>
<dbReference type="PRINTS" id="PR00372">
    <property type="entry name" value="FYWHYDRXLASE"/>
</dbReference>
<reference evidence="11" key="1">
    <citation type="submission" date="2017-02" db="UniProtKB">
        <authorList>
            <consortium name="WormBaseParasite"/>
        </authorList>
    </citation>
    <scope>IDENTIFICATION</scope>
</reference>
<organism evidence="11">
    <name type="scientific">Enterobius vermicularis</name>
    <name type="common">Human pinworm</name>
    <dbReference type="NCBI Taxonomy" id="51028"/>
    <lineage>
        <taxon>Eukaryota</taxon>
        <taxon>Metazoa</taxon>
        <taxon>Ecdysozoa</taxon>
        <taxon>Nematoda</taxon>
        <taxon>Chromadorea</taxon>
        <taxon>Rhabditida</taxon>
        <taxon>Spirurina</taxon>
        <taxon>Oxyuridomorpha</taxon>
        <taxon>Oxyuroidea</taxon>
        <taxon>Oxyuridae</taxon>
        <taxon>Enterobius</taxon>
    </lineage>
</organism>
<evidence type="ECO:0000259" key="10">
    <source>
        <dbReference type="PROSITE" id="PS51410"/>
    </source>
</evidence>
<accession>A0A0N4UZJ2</accession>
<dbReference type="InterPro" id="IPR036329">
    <property type="entry name" value="Aro-AA_hydroxylase_C_sf"/>
</dbReference>
<dbReference type="PANTHER" id="PTHR11473:SF24">
    <property type="entry name" value="PHENYLALANINE-4-HYDROXYLASE"/>
    <property type="match status" value="1"/>
</dbReference>
<evidence type="ECO:0000256" key="4">
    <source>
        <dbReference type="ARBA" id="ARBA00022723"/>
    </source>
</evidence>
<feature type="binding site" evidence="8">
    <location>
        <position position="282"/>
    </location>
    <ligand>
        <name>Fe cation</name>
        <dbReference type="ChEBI" id="CHEBI:24875"/>
    </ligand>
</feature>
<evidence type="ECO:0000256" key="6">
    <source>
        <dbReference type="ARBA" id="ARBA00023004"/>
    </source>
</evidence>
<dbReference type="EC" id="1.14.16.1" evidence="3"/>
<dbReference type="Pfam" id="PF00351">
    <property type="entry name" value="Biopterin_H"/>
    <property type="match status" value="1"/>
</dbReference>
<dbReference type="CDD" id="cd04880">
    <property type="entry name" value="ACT_AAAH-PDT-like"/>
    <property type="match status" value="1"/>
</dbReference>
<evidence type="ECO:0000256" key="2">
    <source>
        <dbReference type="ARBA" id="ARBA00009712"/>
    </source>
</evidence>
<sequence>LICRIQDFKVNLQHIESRPLPKKGLTEFLVRYEKHPNRQRFEELIKLLEAKTENLLVVGCDKPQGTLTDSLWFPKHISKLDNFAHKVLSYGSDLDADHPGFKDEEYRKRRKHFAVIAMNYKHGEAIPRVSYEKSELETWRTVYTKLRKHYPEFACAEYNTAFKLCERHCGYGPDNIPQLQDISDFLRGQTGFTLRPVAGLLSPRDFLAGLAFRVFHCTQYIRHHSVPNYTPEPDACHELLGHVPLFADPDFAQFSQEFGLISLGASDDIIAQLGTLYWFTIEFGLCLEEGQKKVYGAGLLSSFGELQNAMSEKAKNFDPDVAAVTSYPITKYQPKYFLVESFDDARIKLMKWAQKSNLRSYQLYYNPYTQKIETLENVAALKSIVQSLKGNHSLERFLGEPTITHILGSVSAKLYK</sequence>
<evidence type="ECO:0000256" key="8">
    <source>
        <dbReference type="PIRSR" id="PIRSR000336-1"/>
    </source>
</evidence>
<dbReference type="WBParaSite" id="EVEC_0000304801-mRNA-1">
    <property type="protein sequence ID" value="EVEC_0000304801-mRNA-1"/>
    <property type="gene ID" value="EVEC_0000304801"/>
</dbReference>
<dbReference type="GO" id="GO:0004505">
    <property type="term" value="F:phenylalanine 4-monooxygenase activity"/>
    <property type="evidence" value="ECO:0007669"/>
    <property type="project" value="UniProtKB-EC"/>
</dbReference>
<keyword evidence="5" id="KW-0560">Oxidoreductase</keyword>
<dbReference type="InterPro" id="IPR036951">
    <property type="entry name" value="ArAA_hydroxylase_sf"/>
</dbReference>
<evidence type="ECO:0000256" key="3">
    <source>
        <dbReference type="ARBA" id="ARBA00011995"/>
    </source>
</evidence>
<feature type="binding site" evidence="8">
    <location>
        <position position="237"/>
    </location>
    <ligand>
        <name>Fe cation</name>
        <dbReference type="ChEBI" id="CHEBI:24875"/>
    </ligand>
</feature>
<dbReference type="InterPro" id="IPR001273">
    <property type="entry name" value="ArAA_hydroxylase"/>
</dbReference>
<dbReference type="SUPFAM" id="SSF56534">
    <property type="entry name" value="Aromatic aminoacid monoxygenases, catalytic and oligomerization domains"/>
    <property type="match status" value="1"/>
</dbReference>
<dbReference type="AlphaFoldDB" id="A0A0N4UZJ2"/>
<dbReference type="InterPro" id="IPR019773">
    <property type="entry name" value="Tyrosine_3-monooxygenase-like"/>
</dbReference>
<protein>
    <recommendedName>
        <fullName evidence="3">phenylalanine 4-monooxygenase</fullName>
        <ecNumber evidence="3">1.14.16.1</ecNumber>
    </recommendedName>
</protein>
<evidence type="ECO:0000256" key="5">
    <source>
        <dbReference type="ARBA" id="ARBA00023002"/>
    </source>
</evidence>
<evidence type="ECO:0000256" key="1">
    <source>
        <dbReference type="ARBA" id="ARBA00001954"/>
    </source>
</evidence>
<dbReference type="PIRSF" id="PIRSF000336">
    <property type="entry name" value="TH"/>
    <property type="match status" value="1"/>
</dbReference>
<proteinExistence type="inferred from homology"/>
<dbReference type="GO" id="GO:0046189">
    <property type="term" value="P:phenol-containing compound biosynthetic process"/>
    <property type="evidence" value="ECO:0007669"/>
    <property type="project" value="UniProtKB-ARBA"/>
</dbReference>
<dbReference type="GO" id="GO:0005506">
    <property type="term" value="F:iron ion binding"/>
    <property type="evidence" value="ECO:0007669"/>
    <property type="project" value="InterPro"/>
</dbReference>
<dbReference type="PANTHER" id="PTHR11473">
    <property type="entry name" value="AROMATIC AMINO ACID HYDROXYLASE"/>
    <property type="match status" value="1"/>
</dbReference>
<dbReference type="SUPFAM" id="SSF55021">
    <property type="entry name" value="ACT-like"/>
    <property type="match status" value="1"/>
</dbReference>
<evidence type="ECO:0000256" key="7">
    <source>
        <dbReference type="ARBA" id="ARBA00023033"/>
    </source>
</evidence>
<dbReference type="GO" id="GO:0006576">
    <property type="term" value="P:biogenic amine metabolic process"/>
    <property type="evidence" value="ECO:0007669"/>
    <property type="project" value="UniProtKB-ARBA"/>
</dbReference>
<keyword evidence="6 8" id="KW-0408">Iron</keyword>
<evidence type="ECO:0000256" key="9">
    <source>
        <dbReference type="PIRSR" id="PIRSR601273-2"/>
    </source>
</evidence>
<comment type="similarity">
    <text evidence="2">Belongs to the biopterin-dependent aromatic amino acid hydroxylase family.</text>
</comment>
<dbReference type="PROSITE" id="PS00367">
    <property type="entry name" value="BH4_AAA_HYDROXYL_1"/>
    <property type="match status" value="1"/>
</dbReference>
<feature type="binding site" evidence="8">
    <location>
        <position position="242"/>
    </location>
    <ligand>
        <name>Fe cation</name>
        <dbReference type="ChEBI" id="CHEBI:24875"/>
    </ligand>
</feature>
<dbReference type="InterPro" id="IPR018301">
    <property type="entry name" value="ArAA_hydroxylase_Fe/CU_BS"/>
</dbReference>
<evidence type="ECO:0000313" key="11">
    <source>
        <dbReference type="WBParaSite" id="EVEC_0000304801-mRNA-1"/>
    </source>
</evidence>
<name>A0A0N4UZJ2_ENTVE</name>
<keyword evidence="4 8" id="KW-0479">Metal-binding</keyword>
<dbReference type="InterPro" id="IPR019774">
    <property type="entry name" value="Aromatic-AA_hydroxylase_C"/>
</dbReference>